<dbReference type="AlphaFoldDB" id="A0A1L8QPV8"/>
<protein>
    <recommendedName>
        <fullName evidence="11">Foldase protein PrsA</fullName>
        <ecNumber evidence="11">5.2.1.8</ecNumber>
    </recommendedName>
</protein>
<evidence type="ECO:0000256" key="1">
    <source>
        <dbReference type="ARBA" id="ARBA00000971"/>
    </source>
</evidence>
<dbReference type="InterPro" id="IPR027304">
    <property type="entry name" value="Trigger_fact/SurA_dom_sf"/>
</dbReference>
<dbReference type="GO" id="GO:0003755">
    <property type="term" value="F:peptidyl-prolyl cis-trans isomerase activity"/>
    <property type="evidence" value="ECO:0007669"/>
    <property type="project" value="UniProtKB-UniRule"/>
</dbReference>
<keyword evidence="7 11" id="KW-0472">Membrane</keyword>
<evidence type="ECO:0000313" key="16">
    <source>
        <dbReference type="Proteomes" id="UP000182149"/>
    </source>
</evidence>
<accession>A0A1L8QPV8</accession>
<keyword evidence="4 11" id="KW-1003">Cell membrane</keyword>
<dbReference type="InterPro" id="IPR000297">
    <property type="entry name" value="PPIase_PpiC"/>
</dbReference>
<dbReference type="PANTHER" id="PTHR47245">
    <property type="entry name" value="PEPTIDYLPROLYL ISOMERASE"/>
    <property type="match status" value="1"/>
</dbReference>
<evidence type="ECO:0000256" key="13">
    <source>
        <dbReference type="SAM" id="SignalP"/>
    </source>
</evidence>
<dbReference type="PROSITE" id="PS51257">
    <property type="entry name" value="PROKAR_LIPOPROTEIN"/>
    <property type="match status" value="1"/>
</dbReference>
<evidence type="ECO:0000256" key="9">
    <source>
        <dbReference type="ARBA" id="ARBA00023235"/>
    </source>
</evidence>
<feature type="compositionally biased region" description="Basic and acidic residues" evidence="12">
    <location>
        <begin position="319"/>
        <end position="330"/>
    </location>
</feature>
<dbReference type="Gene3D" id="3.10.50.40">
    <property type="match status" value="1"/>
</dbReference>
<dbReference type="HAMAP" id="MF_01145">
    <property type="entry name" value="Foldase_PrsA"/>
    <property type="match status" value="1"/>
</dbReference>
<dbReference type="GO" id="GO:0005886">
    <property type="term" value="C:plasma membrane"/>
    <property type="evidence" value="ECO:0007669"/>
    <property type="project" value="UniProtKB-SubCell"/>
</dbReference>
<evidence type="ECO:0000256" key="11">
    <source>
        <dbReference type="HAMAP-Rule" id="MF_01145"/>
    </source>
</evidence>
<keyword evidence="10 11" id="KW-0449">Lipoprotein</keyword>
<dbReference type="PANTHER" id="PTHR47245:SF1">
    <property type="entry name" value="FOLDASE PROTEIN PRSA"/>
    <property type="match status" value="1"/>
</dbReference>
<dbReference type="InterPro" id="IPR046357">
    <property type="entry name" value="PPIase_dom_sf"/>
</dbReference>
<evidence type="ECO:0000256" key="12">
    <source>
        <dbReference type="SAM" id="MobiDB-lite"/>
    </source>
</evidence>
<dbReference type="InterPro" id="IPR023059">
    <property type="entry name" value="Foldase_PrsA"/>
</dbReference>
<name>A0A1L8QPV8_9ENTE</name>
<dbReference type="InterPro" id="IPR050245">
    <property type="entry name" value="PrsA_foldase"/>
</dbReference>
<keyword evidence="16" id="KW-1185">Reference proteome</keyword>
<evidence type="ECO:0000256" key="7">
    <source>
        <dbReference type="ARBA" id="ARBA00023136"/>
    </source>
</evidence>
<evidence type="ECO:0000259" key="14">
    <source>
        <dbReference type="PROSITE" id="PS50198"/>
    </source>
</evidence>
<feature type="signal peptide" evidence="13">
    <location>
        <begin position="1"/>
        <end position="24"/>
    </location>
</feature>
<comment type="similarity">
    <text evidence="3 11">Belongs to the PrsA family.</text>
</comment>
<feature type="compositionally biased region" description="Low complexity" evidence="12">
    <location>
        <begin position="332"/>
        <end position="342"/>
    </location>
</feature>
<evidence type="ECO:0000256" key="5">
    <source>
        <dbReference type="ARBA" id="ARBA00022729"/>
    </source>
</evidence>
<comment type="function">
    <text evidence="11">Plays a major role in protein secretion by helping the post-translocational extracellular folding of several secreted proteins.</text>
</comment>
<feature type="region of interest" description="Disordered" evidence="12">
    <location>
        <begin position="303"/>
        <end position="342"/>
    </location>
</feature>
<evidence type="ECO:0000256" key="2">
    <source>
        <dbReference type="ARBA" id="ARBA00004193"/>
    </source>
</evidence>
<dbReference type="SUPFAM" id="SSF54534">
    <property type="entry name" value="FKBP-like"/>
    <property type="match status" value="1"/>
</dbReference>
<evidence type="ECO:0000256" key="10">
    <source>
        <dbReference type="ARBA" id="ARBA00023288"/>
    </source>
</evidence>
<dbReference type="EC" id="5.2.1.8" evidence="11"/>
<gene>
    <name evidence="11" type="primary">prsA</name>
    <name evidence="15" type="ORF">RU93_GL000708</name>
</gene>
<dbReference type="Proteomes" id="UP000182149">
    <property type="component" value="Unassembled WGS sequence"/>
</dbReference>
<feature type="domain" description="PpiC" evidence="14">
    <location>
        <begin position="144"/>
        <end position="239"/>
    </location>
</feature>
<keyword evidence="5 11" id="KW-0732">Signal</keyword>
<dbReference type="GO" id="GO:0006457">
    <property type="term" value="P:protein folding"/>
    <property type="evidence" value="ECO:0007669"/>
    <property type="project" value="UniProtKB-UniRule"/>
</dbReference>
<evidence type="ECO:0000256" key="3">
    <source>
        <dbReference type="ARBA" id="ARBA00006071"/>
    </source>
</evidence>
<feature type="compositionally biased region" description="Acidic residues" evidence="12">
    <location>
        <begin position="307"/>
        <end position="318"/>
    </location>
</feature>
<keyword evidence="8 11" id="KW-0564">Palmitate</keyword>
<keyword evidence="6 11" id="KW-0697">Rotamase</keyword>
<keyword evidence="9 11" id="KW-0413">Isomerase</keyword>
<dbReference type="PROSITE" id="PS50198">
    <property type="entry name" value="PPIC_PPIASE_2"/>
    <property type="match status" value="1"/>
</dbReference>
<organism evidence="15 16">
    <name type="scientific">Enterococcus aquimarinus</name>
    <dbReference type="NCBI Taxonomy" id="328396"/>
    <lineage>
        <taxon>Bacteria</taxon>
        <taxon>Bacillati</taxon>
        <taxon>Bacillota</taxon>
        <taxon>Bacilli</taxon>
        <taxon>Lactobacillales</taxon>
        <taxon>Enterococcaceae</taxon>
        <taxon>Enterococcus</taxon>
    </lineage>
</organism>
<feature type="chain" id="PRO_5009879517" description="Foldase protein PrsA" evidence="13">
    <location>
        <begin position="25"/>
        <end position="342"/>
    </location>
</feature>
<comment type="subcellular location">
    <subcellularLocation>
        <location evidence="2 11">Cell membrane</location>
        <topology evidence="2 11">Lipid-anchor</topology>
    </subcellularLocation>
</comment>
<dbReference type="Pfam" id="PF00639">
    <property type="entry name" value="Rotamase"/>
    <property type="match status" value="1"/>
</dbReference>
<evidence type="ECO:0000313" key="15">
    <source>
        <dbReference type="EMBL" id="OJG09548.1"/>
    </source>
</evidence>
<comment type="caution">
    <text evidence="15">The sequence shown here is derived from an EMBL/GenBank/DDBJ whole genome shotgun (WGS) entry which is preliminary data.</text>
</comment>
<reference evidence="15 16" key="1">
    <citation type="submission" date="2014-12" db="EMBL/GenBank/DDBJ databases">
        <title>Draft genome sequences of 29 type strains of Enterococci.</title>
        <authorList>
            <person name="Zhong Z."/>
            <person name="Sun Z."/>
            <person name="Liu W."/>
            <person name="Zhang W."/>
            <person name="Zhang H."/>
        </authorList>
    </citation>
    <scope>NUCLEOTIDE SEQUENCE [LARGE SCALE GENOMIC DNA]</scope>
    <source>
        <strain evidence="15 16">DSM 17690</strain>
    </source>
</reference>
<proteinExistence type="inferred from homology"/>
<dbReference type="EMBL" id="JXKD01000015">
    <property type="protein sequence ID" value="OJG09548.1"/>
    <property type="molecule type" value="Genomic_DNA"/>
</dbReference>
<evidence type="ECO:0000256" key="8">
    <source>
        <dbReference type="ARBA" id="ARBA00023139"/>
    </source>
</evidence>
<evidence type="ECO:0000256" key="4">
    <source>
        <dbReference type="ARBA" id="ARBA00022475"/>
    </source>
</evidence>
<dbReference type="STRING" id="328396.RU93_GL000708"/>
<sequence>MQLSMTKKKIILALATSMSILALAACSSETKNTEIATMKGGTITALDFYDNARTQQSSQQIVFDMILSKVFTKHYGEDITDKEIEEELKAVFGDADIDEQLKQANMTREEANKLMRDRLSFDKGLRSHVELTDADLKAAWEAFHPEVEAQIILVTSEEEATDLLKQVNEKDANFGEIAKENSLDASSAEEGAVTFSSATDTTTIPAEVKQAAFALKDGEISEIIPVQSAYGTPTYYIVKMVKNTPKGNDMSKFEDEVKEAATNAKLADQTFINQVIGEELIKANVKIKDDAFATILTTFIDAATPTEETEETEATDDTTDTKATEDKETETSESVTTETESK</sequence>
<dbReference type="SUPFAM" id="SSF109998">
    <property type="entry name" value="Triger factor/SurA peptide-binding domain-like"/>
    <property type="match status" value="1"/>
</dbReference>
<comment type="catalytic activity">
    <reaction evidence="1 11">
        <text>[protein]-peptidylproline (omega=180) = [protein]-peptidylproline (omega=0)</text>
        <dbReference type="Rhea" id="RHEA:16237"/>
        <dbReference type="Rhea" id="RHEA-COMP:10747"/>
        <dbReference type="Rhea" id="RHEA-COMP:10748"/>
        <dbReference type="ChEBI" id="CHEBI:83833"/>
        <dbReference type="ChEBI" id="CHEBI:83834"/>
        <dbReference type="EC" id="5.2.1.8"/>
    </reaction>
</comment>
<evidence type="ECO:0000256" key="6">
    <source>
        <dbReference type="ARBA" id="ARBA00023110"/>
    </source>
</evidence>